<gene>
    <name evidence="2" type="ORF">PCOR1329_LOCUS48011</name>
</gene>
<evidence type="ECO:0000256" key="1">
    <source>
        <dbReference type="SAM" id="MobiDB-lite"/>
    </source>
</evidence>
<feature type="region of interest" description="Disordered" evidence="1">
    <location>
        <begin position="98"/>
        <end position="145"/>
    </location>
</feature>
<feature type="compositionally biased region" description="Acidic residues" evidence="1">
    <location>
        <begin position="119"/>
        <end position="139"/>
    </location>
</feature>
<dbReference type="Proteomes" id="UP001189429">
    <property type="component" value="Unassembled WGS sequence"/>
</dbReference>
<name>A0ABN9UGP9_9DINO</name>
<evidence type="ECO:0000313" key="2">
    <source>
        <dbReference type="EMBL" id="CAK0858131.1"/>
    </source>
</evidence>
<protein>
    <submittedName>
        <fullName evidence="2">Uncharacterized protein</fullName>
    </submittedName>
</protein>
<organism evidence="2 3">
    <name type="scientific">Prorocentrum cordatum</name>
    <dbReference type="NCBI Taxonomy" id="2364126"/>
    <lineage>
        <taxon>Eukaryota</taxon>
        <taxon>Sar</taxon>
        <taxon>Alveolata</taxon>
        <taxon>Dinophyceae</taxon>
        <taxon>Prorocentrales</taxon>
        <taxon>Prorocentraceae</taxon>
        <taxon>Prorocentrum</taxon>
    </lineage>
</organism>
<comment type="caution">
    <text evidence="2">The sequence shown here is derived from an EMBL/GenBank/DDBJ whole genome shotgun (WGS) entry which is preliminary data.</text>
</comment>
<evidence type="ECO:0000313" key="3">
    <source>
        <dbReference type="Proteomes" id="UP001189429"/>
    </source>
</evidence>
<keyword evidence="3" id="KW-1185">Reference proteome</keyword>
<reference evidence="2" key="1">
    <citation type="submission" date="2023-10" db="EMBL/GenBank/DDBJ databases">
        <authorList>
            <person name="Chen Y."/>
            <person name="Shah S."/>
            <person name="Dougan E. K."/>
            <person name="Thang M."/>
            <person name="Chan C."/>
        </authorList>
    </citation>
    <scope>NUCLEOTIDE SEQUENCE [LARGE SCALE GENOMIC DNA]</scope>
</reference>
<proteinExistence type="predicted"/>
<accession>A0ABN9UGP9</accession>
<dbReference type="EMBL" id="CAUYUJ010015790">
    <property type="protein sequence ID" value="CAK0858131.1"/>
    <property type="molecule type" value="Genomic_DNA"/>
</dbReference>
<sequence>MRASVILYSIAASSLIEANALRQRAGGSHAAKIAGIVPTHKTTFKFFKQFARDWEACPEGREAMDLMPVFSTEEDHEQFNMKLKTQFPDFKFDDPVACGKSRQRDCPASSKPASRINDDSDADDGEAQDNGDKDEDEEVEVRRHM</sequence>